<proteinExistence type="predicted"/>
<dbReference type="Proteomes" id="UP001597403">
    <property type="component" value="Unassembled WGS sequence"/>
</dbReference>
<dbReference type="Gene3D" id="2.60.120.260">
    <property type="entry name" value="Galactose-binding domain-like"/>
    <property type="match status" value="1"/>
</dbReference>
<evidence type="ECO:0000313" key="3">
    <source>
        <dbReference type="Proteomes" id="UP001597403"/>
    </source>
</evidence>
<sequence>MDYQAKTDWSYNDTVTEQDMNRIEAGLGDLHERLDVDSYEQLTLKPGLQIVNAKKNSPFQLTGLKGRTLINLLGRTGGMESLNGIFVHKGNMVLDSINKTLGENSLKVTSAAQSEGDSGIAYIPINNLKSGSYYVVIADVKNGNNANGIYVGWGGGFGGSYTSATIAGNQFTTVWKKFSPTTVLSGNIDLAVQSIAGKYGYFDSVRVYELNSDEYKSIDNLTADQVNQYYPYVDSISPVRNPYAIAYGENLLPALQEQEWKNSEGTPVVNNRYSVDVSNTNKMILSYIDVIPGAIYTLSAISSASTGRIFVYNMNASVPLADTVGNGLISATFTVPSGVNVVEVRLLGTSPATVNLSNIMLNTGGKANLFKPREDSMLALQTDLYANPVTGEDADEVFERDGQYFRLTKWKKLLLDEKLNWQPFASLAGIKIVRVDASNFNTIFDDASTYFATKYDGAILDHKFSTDSKDQVQLNTTNEGKRLFISISATDSGWGDNYTPTKDEIKAYFLGWRMYDSSDSSGNTSYNRTDGTKKAWTVLASYNNTDYSGSVTIVPNTKPELINIVYRQIRDVSPYQLVYKLNQPIIEPITSEGQIDIVLGDNQVEVGVGIVLREMAKPQITVNAYFINAPGIVSSYLRNKVSKFLAIYKNNHRDIWGWENVNITGAQAGLDAYKYDENAAYTTTYIMQKKYPVPNFNGYCATNEKSLLSNMLDIVNKNTTRLSVVENKKADIENSSWIQPTFQSSWSPFTTGYTNGYKKIAGTNMVVFHFCLYGGLTSIGTVFFRFPENYRPKQNVIFTGFSRNGDSSVLATTAFEIRSTGYALVGTGVPQNGAYMVSGIFEAEQ</sequence>
<dbReference type="EMBL" id="JBHUGF010000010">
    <property type="protein sequence ID" value="MFD1991548.1"/>
    <property type="molecule type" value="Genomic_DNA"/>
</dbReference>
<comment type="caution">
    <text evidence="2">The sequence shown here is derived from an EMBL/GenBank/DDBJ whole genome shotgun (WGS) entry which is preliminary data.</text>
</comment>
<name>A0ABW4UVM8_9BACL</name>
<protein>
    <submittedName>
        <fullName evidence="2">Uncharacterized protein</fullName>
    </submittedName>
</protein>
<keyword evidence="1" id="KW-0812">Transmembrane</keyword>
<keyword evidence="1" id="KW-1133">Transmembrane helix</keyword>
<feature type="transmembrane region" description="Helical" evidence="1">
    <location>
        <begin position="765"/>
        <end position="784"/>
    </location>
</feature>
<dbReference type="RefSeq" id="WP_204825271.1">
    <property type="nucleotide sequence ID" value="NZ_JBHUGF010000010.1"/>
</dbReference>
<organism evidence="2 3">
    <name type="scientific">Paenibacillus nicotianae</name>
    <dbReference type="NCBI Taxonomy" id="1526551"/>
    <lineage>
        <taxon>Bacteria</taxon>
        <taxon>Bacillati</taxon>
        <taxon>Bacillota</taxon>
        <taxon>Bacilli</taxon>
        <taxon>Bacillales</taxon>
        <taxon>Paenibacillaceae</taxon>
        <taxon>Paenibacillus</taxon>
    </lineage>
</organism>
<keyword evidence="3" id="KW-1185">Reference proteome</keyword>
<evidence type="ECO:0000313" key="2">
    <source>
        <dbReference type="EMBL" id="MFD1991548.1"/>
    </source>
</evidence>
<keyword evidence="1" id="KW-0472">Membrane</keyword>
<accession>A0ABW4UVM8</accession>
<reference evidence="3" key="1">
    <citation type="journal article" date="2019" name="Int. J. Syst. Evol. Microbiol.">
        <title>The Global Catalogue of Microorganisms (GCM) 10K type strain sequencing project: providing services to taxonomists for standard genome sequencing and annotation.</title>
        <authorList>
            <consortium name="The Broad Institute Genomics Platform"/>
            <consortium name="The Broad Institute Genome Sequencing Center for Infectious Disease"/>
            <person name="Wu L."/>
            <person name="Ma J."/>
        </authorList>
    </citation>
    <scope>NUCLEOTIDE SEQUENCE [LARGE SCALE GENOMIC DNA]</scope>
    <source>
        <strain evidence="3">CGMCC 1.15067</strain>
    </source>
</reference>
<gene>
    <name evidence="2" type="ORF">ACFSGI_16395</name>
</gene>
<evidence type="ECO:0000256" key="1">
    <source>
        <dbReference type="SAM" id="Phobius"/>
    </source>
</evidence>